<feature type="transmembrane region" description="Helical" evidence="5">
    <location>
        <begin position="459"/>
        <end position="478"/>
    </location>
</feature>
<dbReference type="InterPro" id="IPR002781">
    <property type="entry name" value="TM_pro_TauE-like"/>
</dbReference>
<accession>A0A4P6ZI17</accession>
<dbReference type="EMBL" id="CP037954">
    <property type="protein sequence ID" value="QBO59460.1"/>
    <property type="molecule type" value="Genomic_DNA"/>
</dbReference>
<dbReference type="KEGG" id="csal:NBC122_02658"/>
<dbReference type="InterPro" id="IPR036291">
    <property type="entry name" value="NAD(P)-bd_dom_sf"/>
</dbReference>
<dbReference type="AlphaFoldDB" id="A0A4P6ZI17"/>
<evidence type="ECO:0000256" key="2">
    <source>
        <dbReference type="ARBA" id="ARBA00022692"/>
    </source>
</evidence>
<keyword evidence="7" id="KW-1185">Reference proteome</keyword>
<gene>
    <name evidence="6" type="primary">cysG</name>
    <name evidence="6" type="ORF">NBC122_02658</name>
</gene>
<keyword evidence="5" id="KW-1003">Cell membrane</keyword>
<protein>
    <recommendedName>
        <fullName evidence="5">Probable membrane transporter protein</fullName>
    </recommendedName>
</protein>
<dbReference type="SUPFAM" id="SSF51735">
    <property type="entry name" value="NAD(P)-binding Rossmann-fold domains"/>
    <property type="match status" value="1"/>
</dbReference>
<dbReference type="PANTHER" id="PTHR43701">
    <property type="entry name" value="MEMBRANE TRANSPORTER PROTEIN MJ0441-RELATED"/>
    <property type="match status" value="1"/>
</dbReference>
<evidence type="ECO:0000256" key="1">
    <source>
        <dbReference type="ARBA" id="ARBA00004141"/>
    </source>
</evidence>
<evidence type="ECO:0000313" key="6">
    <source>
        <dbReference type="EMBL" id="QBO59460.1"/>
    </source>
</evidence>
<comment type="similarity">
    <text evidence="5">Belongs to the 4-toluene sulfonate uptake permease (TSUP) (TC 2.A.102) family.</text>
</comment>
<evidence type="ECO:0000256" key="4">
    <source>
        <dbReference type="ARBA" id="ARBA00023136"/>
    </source>
</evidence>
<evidence type="ECO:0000256" key="3">
    <source>
        <dbReference type="ARBA" id="ARBA00022989"/>
    </source>
</evidence>
<evidence type="ECO:0000313" key="7">
    <source>
        <dbReference type="Proteomes" id="UP000294419"/>
    </source>
</evidence>
<keyword evidence="4 5" id="KW-0472">Membrane</keyword>
<feature type="transmembrane region" description="Helical" evidence="5">
    <location>
        <begin position="433"/>
        <end position="453"/>
    </location>
</feature>
<sequence length="506" mass="56479">MSEVQPNNMNPLFLNLERIPVLLVGHDDLIFRAVKQICRNAAHCKIKIYDEEMSEEIIRFSAEKSNIKLFYQKIKEEDLENFGLLIISTEDHEYEEQLIHLSQNKNILIDVIGKPKISDFSLVSVIKKENIKLGISSNDYSPEVQKRINKIIEHSIPSDIEEFIGKLKFAHKHPLMNREEELKTLDNITAEYLDQKQKHPLADSEFENLEKITKAVRRRANIYLGIIGVMVLIGVLSYILVEFQLFPDINEFLNRDNHIFYKMLAVGFVAELVVGSTGMGYGIICTTILLMLNIAPPIISASIHSAETFTSAAGSISHYRLKNVNMKLVKALAIPAIIGAIIGALSLTYFGEHYAHIVKPLISCYTLYLGINILRNAFKKNKKNTQKSGRNISILGLTGGFIDSFTGGGWGPMVTGSLLKDGRTPRYVIGSSTLSKFILTITSAITFVVTIGIQHWNIVLGLLIGGIVTAPFAALLTSRIPIKKMFVVIGILIIVLSLISIVKSLF</sequence>
<keyword evidence="3 5" id="KW-1133">Transmembrane helix</keyword>
<dbReference type="InterPro" id="IPR051598">
    <property type="entry name" value="TSUP/Inactive_protease-like"/>
</dbReference>
<dbReference type="Gene3D" id="3.40.50.720">
    <property type="entry name" value="NAD(P)-binding Rossmann-like Domain"/>
    <property type="match status" value="1"/>
</dbReference>
<dbReference type="Pfam" id="PF13241">
    <property type="entry name" value="NAD_binding_7"/>
    <property type="match status" value="1"/>
</dbReference>
<organism evidence="6 7">
    <name type="scientific">Chryseobacterium salivictor</name>
    <dbReference type="NCBI Taxonomy" id="2547600"/>
    <lineage>
        <taxon>Bacteria</taxon>
        <taxon>Pseudomonadati</taxon>
        <taxon>Bacteroidota</taxon>
        <taxon>Flavobacteriia</taxon>
        <taxon>Flavobacteriales</taxon>
        <taxon>Weeksellaceae</taxon>
        <taxon>Chryseobacterium group</taxon>
        <taxon>Chryseobacterium</taxon>
    </lineage>
</organism>
<dbReference type="GO" id="GO:0005886">
    <property type="term" value="C:plasma membrane"/>
    <property type="evidence" value="ECO:0007669"/>
    <property type="project" value="UniProtKB-SubCell"/>
</dbReference>
<evidence type="ECO:0000256" key="5">
    <source>
        <dbReference type="RuleBase" id="RU363041"/>
    </source>
</evidence>
<dbReference type="PANTHER" id="PTHR43701:SF12">
    <property type="entry name" value="MEMBRANE TRANSPORTER PROTEIN YTNM-RELATED"/>
    <property type="match status" value="1"/>
</dbReference>
<feature type="transmembrane region" description="Helical" evidence="5">
    <location>
        <begin position="357"/>
        <end position="378"/>
    </location>
</feature>
<name>A0A4P6ZI17_9FLAO</name>
<feature type="transmembrane region" description="Helical" evidence="5">
    <location>
        <begin position="485"/>
        <end position="505"/>
    </location>
</feature>
<reference evidence="6 7" key="1">
    <citation type="submission" date="2019-03" db="EMBL/GenBank/DDBJ databases">
        <authorList>
            <person name="Kim H."/>
            <person name="Yu S.-M."/>
        </authorList>
    </citation>
    <scope>NUCLEOTIDE SEQUENCE [LARGE SCALE GENOMIC DNA]</scope>
    <source>
        <strain evidence="6 7">NBC122</strain>
    </source>
</reference>
<keyword evidence="2 5" id="KW-0812">Transmembrane</keyword>
<feature type="transmembrane region" description="Helical" evidence="5">
    <location>
        <begin position="220"/>
        <end position="239"/>
    </location>
</feature>
<dbReference type="Pfam" id="PF01925">
    <property type="entry name" value="TauE"/>
    <property type="match status" value="1"/>
</dbReference>
<feature type="transmembrane region" description="Helical" evidence="5">
    <location>
        <begin position="259"/>
        <end position="292"/>
    </location>
</feature>
<proteinExistence type="inferred from homology"/>
<comment type="subcellular location">
    <subcellularLocation>
        <location evidence="5">Cell membrane</location>
        <topology evidence="5">Multi-pass membrane protein</topology>
    </subcellularLocation>
    <subcellularLocation>
        <location evidence="1">Membrane</location>
        <topology evidence="1">Multi-pass membrane protein</topology>
    </subcellularLocation>
</comment>
<feature type="transmembrane region" description="Helical" evidence="5">
    <location>
        <begin position="328"/>
        <end position="351"/>
    </location>
</feature>
<dbReference type="GO" id="GO:0016829">
    <property type="term" value="F:lyase activity"/>
    <property type="evidence" value="ECO:0007669"/>
    <property type="project" value="UniProtKB-KW"/>
</dbReference>
<keyword evidence="6" id="KW-0456">Lyase</keyword>
<dbReference type="Proteomes" id="UP000294419">
    <property type="component" value="Chromosome"/>
</dbReference>